<evidence type="ECO:0000313" key="5">
    <source>
        <dbReference type="EMBL" id="MBR0652703.1"/>
    </source>
</evidence>
<dbReference type="InterPro" id="IPR011051">
    <property type="entry name" value="RmlC_Cupin_sf"/>
</dbReference>
<keyword evidence="5" id="KW-0378">Hydrolase</keyword>
<comment type="subunit">
    <text evidence="1">Homodimer.</text>
</comment>
<dbReference type="SUPFAM" id="SSF51182">
    <property type="entry name" value="RmlC-like cupins"/>
    <property type="match status" value="1"/>
</dbReference>
<evidence type="ECO:0000256" key="3">
    <source>
        <dbReference type="ARBA" id="ARBA00023239"/>
    </source>
</evidence>
<comment type="catalytic activity">
    <reaction evidence="4">
        <text>(S)-ureidoglycolate = urea + glyoxylate</text>
        <dbReference type="Rhea" id="RHEA:11304"/>
        <dbReference type="ChEBI" id="CHEBI:16199"/>
        <dbReference type="ChEBI" id="CHEBI:36655"/>
        <dbReference type="ChEBI" id="CHEBI:57296"/>
        <dbReference type="EC" id="4.3.2.3"/>
    </reaction>
</comment>
<dbReference type="PANTHER" id="PTHR21221:SF1">
    <property type="entry name" value="UREIDOGLYCOLATE LYASE"/>
    <property type="match status" value="1"/>
</dbReference>
<dbReference type="GO" id="GO:0016787">
    <property type="term" value="F:hydrolase activity"/>
    <property type="evidence" value="ECO:0007669"/>
    <property type="project" value="UniProtKB-KW"/>
</dbReference>
<keyword evidence="3" id="KW-0456">Lyase</keyword>
<keyword evidence="6" id="KW-1185">Reference proteome</keyword>
<name>A0ABS5ENV8_9PROT</name>
<keyword evidence="2" id="KW-0659">Purine metabolism</keyword>
<sequence>MRLTLEPLTAEGFAPFGEVLTALAEPGRVYIEAALANRREHAKPSLSFSTKLPATLPLNSTTMERHRHSSQSFVPMDAGRWLVLVAPNGADGGPEMAKARAFLARPDQGVTYGADVWHHPSTVFDQTARFAIVMWKDGGSEDDEFIQVAPFIVTEA</sequence>
<proteinExistence type="predicted"/>
<dbReference type="Proteomes" id="UP000698752">
    <property type="component" value="Unassembled WGS sequence"/>
</dbReference>
<protein>
    <submittedName>
        <fullName evidence="5">Ureidoglycolate hydrolase</fullName>
    </submittedName>
</protein>
<evidence type="ECO:0000313" key="6">
    <source>
        <dbReference type="Proteomes" id="UP000698752"/>
    </source>
</evidence>
<reference evidence="6" key="1">
    <citation type="journal article" date="2021" name="Syst. Appl. Microbiol.">
        <title>Roseomonas hellenica sp. nov., isolated from roots of wild-growing Alkanna tinctoria.</title>
        <authorList>
            <person name="Rat A."/>
            <person name="Naranjo H.D."/>
            <person name="Lebbe L."/>
            <person name="Cnockaert M."/>
            <person name="Krigas N."/>
            <person name="Grigoriadou K."/>
            <person name="Maloupa E."/>
            <person name="Willems A."/>
        </authorList>
    </citation>
    <scope>NUCLEOTIDE SEQUENCE [LARGE SCALE GENOMIC DNA]</scope>
    <source>
        <strain evidence="6">LMG 31159</strain>
    </source>
</reference>
<dbReference type="EMBL" id="JAAEDI010000032">
    <property type="protein sequence ID" value="MBR0652703.1"/>
    <property type="molecule type" value="Genomic_DNA"/>
</dbReference>
<dbReference type="InterPro" id="IPR047233">
    <property type="entry name" value="UAH_cupin"/>
</dbReference>
<dbReference type="RefSeq" id="WP_211871417.1">
    <property type="nucleotide sequence ID" value="NZ_JAAEDI010000032.1"/>
</dbReference>
<evidence type="ECO:0000256" key="4">
    <source>
        <dbReference type="ARBA" id="ARBA00047684"/>
    </source>
</evidence>
<dbReference type="Gene3D" id="2.60.120.480">
    <property type="entry name" value="Ureidoglycolate hydrolase"/>
    <property type="match status" value="1"/>
</dbReference>
<organism evidence="5 6">
    <name type="scientific">Neoroseomonas terrae</name>
    <dbReference type="NCBI Taxonomy" id="424799"/>
    <lineage>
        <taxon>Bacteria</taxon>
        <taxon>Pseudomonadati</taxon>
        <taxon>Pseudomonadota</taxon>
        <taxon>Alphaproteobacteria</taxon>
        <taxon>Acetobacterales</taxon>
        <taxon>Acetobacteraceae</taxon>
        <taxon>Neoroseomonas</taxon>
    </lineage>
</organism>
<dbReference type="CDD" id="cd20298">
    <property type="entry name" value="cupin_UAH"/>
    <property type="match status" value="1"/>
</dbReference>
<dbReference type="Pfam" id="PF04115">
    <property type="entry name" value="Ureidogly_lyase"/>
    <property type="match status" value="1"/>
</dbReference>
<accession>A0ABS5ENV8</accession>
<comment type="caution">
    <text evidence="5">The sequence shown here is derived from an EMBL/GenBank/DDBJ whole genome shotgun (WGS) entry which is preliminary data.</text>
</comment>
<dbReference type="PANTHER" id="PTHR21221">
    <property type="entry name" value="UREIDOGLYCOLATE HYDROLASE"/>
    <property type="match status" value="1"/>
</dbReference>
<evidence type="ECO:0000256" key="1">
    <source>
        <dbReference type="ARBA" id="ARBA00011738"/>
    </source>
</evidence>
<evidence type="ECO:0000256" key="2">
    <source>
        <dbReference type="ARBA" id="ARBA00022631"/>
    </source>
</evidence>
<dbReference type="InterPro" id="IPR024060">
    <property type="entry name" value="Ureidoglycolate_lyase_dom_sf"/>
</dbReference>
<dbReference type="InterPro" id="IPR007247">
    <property type="entry name" value="Ureidogly_lyase"/>
</dbReference>
<gene>
    <name evidence="5" type="ORF">GXW78_23800</name>
</gene>